<dbReference type="Proteomes" id="UP001239111">
    <property type="component" value="Chromosome 4"/>
</dbReference>
<accession>A0ACC2N537</accession>
<organism evidence="1 2">
    <name type="scientific">Eretmocerus hayati</name>
    <dbReference type="NCBI Taxonomy" id="131215"/>
    <lineage>
        <taxon>Eukaryota</taxon>
        <taxon>Metazoa</taxon>
        <taxon>Ecdysozoa</taxon>
        <taxon>Arthropoda</taxon>
        <taxon>Hexapoda</taxon>
        <taxon>Insecta</taxon>
        <taxon>Pterygota</taxon>
        <taxon>Neoptera</taxon>
        <taxon>Endopterygota</taxon>
        <taxon>Hymenoptera</taxon>
        <taxon>Apocrita</taxon>
        <taxon>Proctotrupomorpha</taxon>
        <taxon>Chalcidoidea</taxon>
        <taxon>Aphelinidae</taxon>
        <taxon>Aphelininae</taxon>
        <taxon>Eretmocerus</taxon>
    </lineage>
</organism>
<dbReference type="EMBL" id="CM056744">
    <property type="protein sequence ID" value="KAJ8666016.1"/>
    <property type="molecule type" value="Genomic_DNA"/>
</dbReference>
<sequence>MSHRKPYPNLSPWQQKRRLQQAVRDDLNGIGLQIAFNNSSIPIDDTNNEAIALLNDVDDGNGSGDESRELNRDAIENGSVDIQSDNEHGAIPPPFDELDDSSNDSPDQNEQSVSDSSETDSANTDSGGSSKDGDFSESSDSDDREEFDLKSFLREWSLTNSITLCATSKLLVGL</sequence>
<reference evidence="1" key="1">
    <citation type="submission" date="2023-04" db="EMBL/GenBank/DDBJ databases">
        <title>A chromosome-level genome assembly of the parasitoid wasp Eretmocerus hayati.</title>
        <authorList>
            <person name="Zhong Y."/>
            <person name="Liu S."/>
            <person name="Liu Y."/>
        </authorList>
    </citation>
    <scope>NUCLEOTIDE SEQUENCE</scope>
    <source>
        <strain evidence="1">ZJU_SS_LIU_2023</strain>
    </source>
</reference>
<comment type="caution">
    <text evidence="1">The sequence shown here is derived from an EMBL/GenBank/DDBJ whole genome shotgun (WGS) entry which is preliminary data.</text>
</comment>
<gene>
    <name evidence="1" type="ORF">QAD02_007678</name>
</gene>
<proteinExistence type="predicted"/>
<evidence type="ECO:0000313" key="1">
    <source>
        <dbReference type="EMBL" id="KAJ8666016.1"/>
    </source>
</evidence>
<name>A0ACC2N537_9HYME</name>
<evidence type="ECO:0000313" key="2">
    <source>
        <dbReference type="Proteomes" id="UP001239111"/>
    </source>
</evidence>
<protein>
    <submittedName>
        <fullName evidence="1">Uncharacterized protein</fullName>
    </submittedName>
</protein>
<keyword evidence="2" id="KW-1185">Reference proteome</keyword>